<dbReference type="EMBL" id="CP120988">
    <property type="protein sequence ID" value="WLQ54031.1"/>
    <property type="molecule type" value="Genomic_DNA"/>
</dbReference>
<organism evidence="2 3">
    <name type="scientific">Streptomyces poriferorum</name>
    <dbReference type="NCBI Taxonomy" id="2798799"/>
    <lineage>
        <taxon>Bacteria</taxon>
        <taxon>Bacillati</taxon>
        <taxon>Actinomycetota</taxon>
        <taxon>Actinomycetes</taxon>
        <taxon>Kitasatosporales</taxon>
        <taxon>Streptomycetaceae</taxon>
        <taxon>Streptomyces</taxon>
    </lineage>
</organism>
<accession>A0ABY9IJU5</accession>
<dbReference type="InterPro" id="IPR046913">
    <property type="entry name" value="ABC-3C_CTD7"/>
</dbReference>
<gene>
    <name evidence="2" type="ORF">P8A19_00515</name>
</gene>
<keyword evidence="3" id="KW-1185">Reference proteome</keyword>
<evidence type="ECO:0000313" key="3">
    <source>
        <dbReference type="Proteomes" id="UP001235744"/>
    </source>
</evidence>
<evidence type="ECO:0000259" key="1">
    <source>
        <dbReference type="Pfam" id="PF20283"/>
    </source>
</evidence>
<proteinExistence type="predicted"/>
<name>A0ABY9IJU5_9ACTN</name>
<reference evidence="2 3" key="1">
    <citation type="submission" date="2023-03" db="EMBL/GenBank/DDBJ databases">
        <title>Isolation and description of six Streptomyces strains from soil environments, able to metabolize different microbial glucans.</title>
        <authorList>
            <person name="Widen T."/>
            <person name="Larsbrink J."/>
        </authorList>
    </citation>
    <scope>NUCLEOTIDE SEQUENCE [LARGE SCALE GENOMIC DNA]</scope>
    <source>
        <strain evidence="2 3">Alt2</strain>
    </source>
</reference>
<protein>
    <recommendedName>
        <fullName evidence="1">ABC-three component systems C-terminal domain-containing protein</fullName>
    </recommendedName>
</protein>
<dbReference type="Proteomes" id="UP001235744">
    <property type="component" value="Chromosome"/>
</dbReference>
<dbReference type="RefSeq" id="WP_306072579.1">
    <property type="nucleotide sequence ID" value="NZ_CP120988.1"/>
</dbReference>
<dbReference type="Pfam" id="PF20283">
    <property type="entry name" value="CTD7"/>
    <property type="match status" value="1"/>
</dbReference>
<feature type="domain" description="ABC-three component systems C-terminal" evidence="1">
    <location>
        <begin position="262"/>
        <end position="386"/>
    </location>
</feature>
<sequence length="395" mass="44800">MGKGSHSAAPNAIGYQHQTWWALVELLQSGAARPDAALSLELYDDVAWEGEGTATELLQVKHHIGQNRTLTDSSTDVWRTLKVWMDEASPADIAGPGLALVTTEAAAAGTAVAALRPHTRDEKEALRLLEHVARTSESKQTDVARRKFLELGGAARLTFLSRIRVIDNSPHIEDVADQVKRHLHWALPPGHEDLFLAMVWRWWDDTALALLQGRQRGVDVGDAQAAIADIRDQFTRQNLPTLVELADVNARDLQQKYRTHPFVQQMHWVAFPPRNLQKAIVDYYRAYTHSVRWLEEDLIGLTELTRFEDELVDEWEREFEWMLDTLNEDAGDDEKKTAGKQLLRQLLGQTSLTVRSRYNDPYFARGQRHVLADTGRIGWHADFETRIADLLKVNA</sequence>
<evidence type="ECO:0000313" key="2">
    <source>
        <dbReference type="EMBL" id="WLQ54031.1"/>
    </source>
</evidence>